<keyword evidence="13" id="KW-0472">Membrane</keyword>
<comment type="similarity">
    <text evidence="14">Belongs to the RING-type zinc finger family. ATL subfamily.</text>
</comment>
<name>A0AAW2MG76_SESRA</name>
<evidence type="ECO:0000256" key="5">
    <source>
        <dbReference type="ARBA" id="ARBA00022679"/>
    </source>
</evidence>
<reference evidence="17" key="2">
    <citation type="journal article" date="2024" name="Plant">
        <title>Genomic evolution and insights into agronomic trait innovations of Sesamum species.</title>
        <authorList>
            <person name="Miao H."/>
            <person name="Wang L."/>
            <person name="Qu L."/>
            <person name="Liu H."/>
            <person name="Sun Y."/>
            <person name="Le M."/>
            <person name="Wang Q."/>
            <person name="Wei S."/>
            <person name="Zheng Y."/>
            <person name="Lin W."/>
            <person name="Duan Y."/>
            <person name="Cao H."/>
            <person name="Xiong S."/>
            <person name="Wang X."/>
            <person name="Wei L."/>
            <person name="Li C."/>
            <person name="Ma Q."/>
            <person name="Ju M."/>
            <person name="Zhao R."/>
            <person name="Li G."/>
            <person name="Mu C."/>
            <person name="Tian Q."/>
            <person name="Mei H."/>
            <person name="Zhang T."/>
            <person name="Gao T."/>
            <person name="Zhang H."/>
        </authorList>
    </citation>
    <scope>NUCLEOTIDE SEQUENCE</scope>
    <source>
        <strain evidence="17">G02</strain>
    </source>
</reference>
<feature type="signal peptide" evidence="15">
    <location>
        <begin position="1"/>
        <end position="22"/>
    </location>
</feature>
<sequence length="139" mass="15811">MDVFILLMKLFCCVLLLTTTSAATNNCPSAKCSLFSPDIRFPFRIQGRQPPQCSVPGFNLFCRQNTTMIHMPSYGDLVVKSISYDARRLSLLDPKTCVYEVFLNLNLLSPHSATIMLWNSTNTSTVQPRLWVLRNEFRA</sequence>
<dbReference type="PANTHER" id="PTHR46279:SF12">
    <property type="entry name" value="RING-TYPE E3 UBIQUITIN TRANSFERASE"/>
    <property type="match status" value="1"/>
</dbReference>
<reference evidence="17" key="1">
    <citation type="submission" date="2020-06" db="EMBL/GenBank/DDBJ databases">
        <authorList>
            <person name="Li T."/>
            <person name="Hu X."/>
            <person name="Zhang T."/>
            <person name="Song X."/>
            <person name="Zhang H."/>
            <person name="Dai N."/>
            <person name="Sheng W."/>
            <person name="Hou X."/>
            <person name="Wei L."/>
        </authorList>
    </citation>
    <scope>NUCLEOTIDE SEQUENCE</scope>
    <source>
        <strain evidence="17">G02</strain>
        <tissue evidence="17">Leaf</tissue>
    </source>
</reference>
<keyword evidence="12" id="KW-1133">Transmembrane helix</keyword>
<keyword evidence="9" id="KW-0863">Zinc-finger</keyword>
<dbReference type="GO" id="GO:0030247">
    <property type="term" value="F:polysaccharide binding"/>
    <property type="evidence" value="ECO:0007669"/>
    <property type="project" value="InterPro"/>
</dbReference>
<evidence type="ECO:0000259" key="16">
    <source>
        <dbReference type="Pfam" id="PF13947"/>
    </source>
</evidence>
<evidence type="ECO:0000256" key="8">
    <source>
        <dbReference type="ARBA" id="ARBA00022729"/>
    </source>
</evidence>
<dbReference type="Pfam" id="PF13947">
    <property type="entry name" value="GUB_WAK_bind"/>
    <property type="match status" value="1"/>
</dbReference>
<keyword evidence="11" id="KW-0862">Zinc</keyword>
<dbReference type="GO" id="GO:0008270">
    <property type="term" value="F:zinc ion binding"/>
    <property type="evidence" value="ECO:0007669"/>
    <property type="project" value="UniProtKB-KW"/>
</dbReference>
<comment type="pathway">
    <text evidence="3">Protein modification; protein ubiquitination.</text>
</comment>
<comment type="subcellular location">
    <subcellularLocation>
        <location evidence="2">Membrane</location>
        <topology evidence="2">Single-pass membrane protein</topology>
    </subcellularLocation>
</comment>
<comment type="catalytic activity">
    <reaction evidence="1">
        <text>S-ubiquitinyl-[E2 ubiquitin-conjugating enzyme]-L-cysteine + [acceptor protein]-L-lysine = [E2 ubiquitin-conjugating enzyme]-L-cysteine + N(6)-ubiquitinyl-[acceptor protein]-L-lysine.</text>
        <dbReference type="EC" id="2.3.2.27"/>
    </reaction>
</comment>
<keyword evidence="6" id="KW-0812">Transmembrane</keyword>
<evidence type="ECO:0000256" key="6">
    <source>
        <dbReference type="ARBA" id="ARBA00022692"/>
    </source>
</evidence>
<evidence type="ECO:0000313" key="17">
    <source>
        <dbReference type="EMBL" id="KAL0329511.1"/>
    </source>
</evidence>
<comment type="caution">
    <text evidence="17">The sequence shown here is derived from an EMBL/GenBank/DDBJ whole genome shotgun (WGS) entry which is preliminary data.</text>
</comment>
<gene>
    <name evidence="17" type="ORF">Sradi_4937800</name>
</gene>
<keyword evidence="5" id="KW-0808">Transferase</keyword>
<evidence type="ECO:0000256" key="2">
    <source>
        <dbReference type="ARBA" id="ARBA00004167"/>
    </source>
</evidence>
<organism evidence="17">
    <name type="scientific">Sesamum radiatum</name>
    <name type="common">Black benniseed</name>
    <dbReference type="NCBI Taxonomy" id="300843"/>
    <lineage>
        <taxon>Eukaryota</taxon>
        <taxon>Viridiplantae</taxon>
        <taxon>Streptophyta</taxon>
        <taxon>Embryophyta</taxon>
        <taxon>Tracheophyta</taxon>
        <taxon>Spermatophyta</taxon>
        <taxon>Magnoliopsida</taxon>
        <taxon>eudicotyledons</taxon>
        <taxon>Gunneridae</taxon>
        <taxon>Pentapetalae</taxon>
        <taxon>asterids</taxon>
        <taxon>lamiids</taxon>
        <taxon>Lamiales</taxon>
        <taxon>Pedaliaceae</taxon>
        <taxon>Sesamum</taxon>
    </lineage>
</organism>
<keyword evidence="7" id="KW-0479">Metal-binding</keyword>
<dbReference type="InterPro" id="IPR046948">
    <property type="entry name" value="ATL20-22-like"/>
</dbReference>
<dbReference type="EC" id="2.3.2.27" evidence="4"/>
<dbReference type="GO" id="GO:0061630">
    <property type="term" value="F:ubiquitin protein ligase activity"/>
    <property type="evidence" value="ECO:0007669"/>
    <property type="project" value="UniProtKB-EC"/>
</dbReference>
<evidence type="ECO:0000256" key="12">
    <source>
        <dbReference type="ARBA" id="ARBA00022989"/>
    </source>
</evidence>
<protein>
    <recommendedName>
        <fullName evidence="4">RING-type E3 ubiquitin transferase</fullName>
        <ecNumber evidence="4">2.3.2.27</ecNumber>
    </recommendedName>
</protein>
<keyword evidence="8 15" id="KW-0732">Signal</keyword>
<proteinExistence type="inferred from homology"/>
<dbReference type="GO" id="GO:0016020">
    <property type="term" value="C:membrane"/>
    <property type="evidence" value="ECO:0007669"/>
    <property type="project" value="UniProtKB-SubCell"/>
</dbReference>
<evidence type="ECO:0000256" key="1">
    <source>
        <dbReference type="ARBA" id="ARBA00000900"/>
    </source>
</evidence>
<evidence type="ECO:0000256" key="10">
    <source>
        <dbReference type="ARBA" id="ARBA00022786"/>
    </source>
</evidence>
<evidence type="ECO:0000256" key="3">
    <source>
        <dbReference type="ARBA" id="ARBA00004906"/>
    </source>
</evidence>
<dbReference type="PANTHER" id="PTHR46279">
    <property type="entry name" value="RING/U-BOX SUPERFAMILY PROTEIN"/>
    <property type="match status" value="1"/>
</dbReference>
<evidence type="ECO:0000256" key="7">
    <source>
        <dbReference type="ARBA" id="ARBA00022723"/>
    </source>
</evidence>
<evidence type="ECO:0000256" key="11">
    <source>
        <dbReference type="ARBA" id="ARBA00022833"/>
    </source>
</evidence>
<evidence type="ECO:0000256" key="13">
    <source>
        <dbReference type="ARBA" id="ARBA00023136"/>
    </source>
</evidence>
<dbReference type="EMBL" id="JACGWJ010000022">
    <property type="protein sequence ID" value="KAL0329511.1"/>
    <property type="molecule type" value="Genomic_DNA"/>
</dbReference>
<feature type="domain" description="Wall-associated receptor kinase galacturonan-binding" evidence="16">
    <location>
        <begin position="27"/>
        <end position="92"/>
    </location>
</feature>
<keyword evidence="10" id="KW-0833">Ubl conjugation pathway</keyword>
<evidence type="ECO:0000256" key="9">
    <source>
        <dbReference type="ARBA" id="ARBA00022771"/>
    </source>
</evidence>
<evidence type="ECO:0000256" key="14">
    <source>
        <dbReference type="ARBA" id="ARBA00024209"/>
    </source>
</evidence>
<feature type="chain" id="PRO_5043553837" description="RING-type E3 ubiquitin transferase" evidence="15">
    <location>
        <begin position="23"/>
        <end position="139"/>
    </location>
</feature>
<evidence type="ECO:0000256" key="4">
    <source>
        <dbReference type="ARBA" id="ARBA00012483"/>
    </source>
</evidence>
<dbReference type="AlphaFoldDB" id="A0AAW2MG76"/>
<dbReference type="InterPro" id="IPR025287">
    <property type="entry name" value="WAK_GUB"/>
</dbReference>
<accession>A0AAW2MG76</accession>
<evidence type="ECO:0000256" key="15">
    <source>
        <dbReference type="SAM" id="SignalP"/>
    </source>
</evidence>